<accession>A0A5E4DAG6</accession>
<feature type="non-terminal residue" evidence="1">
    <location>
        <position position="1"/>
    </location>
</feature>
<name>A0A5E4DAG6_MARMO</name>
<comment type="caution">
    <text evidence="1">The sequence shown here is derived from an EMBL/GenBank/DDBJ whole genome shotgun (WGS) entry which is preliminary data.</text>
</comment>
<protein>
    <submittedName>
        <fullName evidence="1">Uncharacterized protein</fullName>
    </submittedName>
</protein>
<keyword evidence="2" id="KW-1185">Reference proteome</keyword>
<sequence length="60" mass="6323">VQTAVDCSNGGRKEIDNFSVISSQPEGSLQSWLSCTLSLATDTARSPSRQSAVSSYTLNA</sequence>
<dbReference type="Proteomes" id="UP000335636">
    <property type="component" value="Unassembled WGS sequence"/>
</dbReference>
<evidence type="ECO:0000313" key="1">
    <source>
        <dbReference type="EMBL" id="VTJ91025.1"/>
    </source>
</evidence>
<evidence type="ECO:0000313" key="2">
    <source>
        <dbReference type="Proteomes" id="UP000335636"/>
    </source>
</evidence>
<proteinExistence type="predicted"/>
<dbReference type="EMBL" id="CABDUW010005913">
    <property type="protein sequence ID" value="VTJ91025.1"/>
    <property type="molecule type" value="Genomic_DNA"/>
</dbReference>
<organism evidence="1 2">
    <name type="scientific">Marmota monax</name>
    <name type="common">Woodchuck</name>
    <dbReference type="NCBI Taxonomy" id="9995"/>
    <lineage>
        <taxon>Eukaryota</taxon>
        <taxon>Metazoa</taxon>
        <taxon>Chordata</taxon>
        <taxon>Craniata</taxon>
        <taxon>Vertebrata</taxon>
        <taxon>Euteleostomi</taxon>
        <taxon>Mammalia</taxon>
        <taxon>Eutheria</taxon>
        <taxon>Euarchontoglires</taxon>
        <taxon>Glires</taxon>
        <taxon>Rodentia</taxon>
        <taxon>Sciuromorpha</taxon>
        <taxon>Sciuridae</taxon>
        <taxon>Xerinae</taxon>
        <taxon>Marmotini</taxon>
        <taxon>Marmota</taxon>
    </lineage>
</organism>
<gene>
    <name evidence="1" type="ORF">MONAX_5E031907</name>
</gene>
<reference evidence="1" key="1">
    <citation type="submission" date="2019-04" db="EMBL/GenBank/DDBJ databases">
        <authorList>
            <person name="Alioto T."/>
            <person name="Alioto T."/>
        </authorList>
    </citation>
    <scope>NUCLEOTIDE SEQUENCE [LARGE SCALE GENOMIC DNA]</scope>
</reference>
<feature type="non-terminal residue" evidence="1">
    <location>
        <position position="60"/>
    </location>
</feature>
<dbReference type="AlphaFoldDB" id="A0A5E4DAG6"/>